<protein>
    <submittedName>
        <fullName evidence="1">Uncharacterized protein</fullName>
    </submittedName>
</protein>
<dbReference type="Proteomes" id="UP000077266">
    <property type="component" value="Unassembled WGS sequence"/>
</dbReference>
<sequence>MPKDDPIELLCYIIDPEANKFRLGEHVPVAVGLLAYACRHFAVGRTKYPCVARTLGHEKFKAEFHRYDWTQPDATFVAECLPSLRLPRPRLHGLFVDVPTLDIVRALIRLLAPGTPWLTLPSAQSALDTFCIRLSSPFMSAPRGALDDPSYQVLRELLQNGTLSAITGASGSAVLNLLATIAAFLSKRDAFGAMQSKQRREKRSQQYNEIFSLFASSASSDRLRVWRLDDELPKAIHRSLVARSNAHVLSKAFAAVRSLRRVYLTKHTSNYWQEIAARLREECQRSAEHKVQAEYKSILDDFYKAMNFTAPTGREEPNSPT</sequence>
<dbReference type="EMBL" id="KV425959">
    <property type="protein sequence ID" value="KZV95321.1"/>
    <property type="molecule type" value="Genomic_DNA"/>
</dbReference>
<evidence type="ECO:0000313" key="1">
    <source>
        <dbReference type="EMBL" id="KZV95321.1"/>
    </source>
</evidence>
<keyword evidence="2" id="KW-1185">Reference proteome</keyword>
<evidence type="ECO:0000313" key="2">
    <source>
        <dbReference type="Proteomes" id="UP000077266"/>
    </source>
</evidence>
<dbReference type="InParanoid" id="A0A165JTS8"/>
<name>A0A165JTS8_EXIGL</name>
<reference evidence="1 2" key="1">
    <citation type="journal article" date="2016" name="Mol. Biol. Evol.">
        <title>Comparative Genomics of Early-Diverging Mushroom-Forming Fungi Provides Insights into the Origins of Lignocellulose Decay Capabilities.</title>
        <authorList>
            <person name="Nagy L.G."/>
            <person name="Riley R."/>
            <person name="Tritt A."/>
            <person name="Adam C."/>
            <person name="Daum C."/>
            <person name="Floudas D."/>
            <person name="Sun H."/>
            <person name="Yadav J.S."/>
            <person name="Pangilinan J."/>
            <person name="Larsson K.H."/>
            <person name="Matsuura K."/>
            <person name="Barry K."/>
            <person name="Labutti K."/>
            <person name="Kuo R."/>
            <person name="Ohm R.A."/>
            <person name="Bhattacharya S.S."/>
            <person name="Shirouzu T."/>
            <person name="Yoshinaga Y."/>
            <person name="Martin F.M."/>
            <person name="Grigoriev I.V."/>
            <person name="Hibbett D.S."/>
        </authorList>
    </citation>
    <scope>NUCLEOTIDE SEQUENCE [LARGE SCALE GENOMIC DNA]</scope>
    <source>
        <strain evidence="1 2">HHB12029</strain>
    </source>
</reference>
<dbReference type="AlphaFoldDB" id="A0A165JTS8"/>
<proteinExistence type="predicted"/>
<gene>
    <name evidence="1" type="ORF">EXIGLDRAFT_766331</name>
</gene>
<accession>A0A165JTS8</accession>
<organism evidence="1 2">
    <name type="scientific">Exidia glandulosa HHB12029</name>
    <dbReference type="NCBI Taxonomy" id="1314781"/>
    <lineage>
        <taxon>Eukaryota</taxon>
        <taxon>Fungi</taxon>
        <taxon>Dikarya</taxon>
        <taxon>Basidiomycota</taxon>
        <taxon>Agaricomycotina</taxon>
        <taxon>Agaricomycetes</taxon>
        <taxon>Auriculariales</taxon>
        <taxon>Exidiaceae</taxon>
        <taxon>Exidia</taxon>
    </lineage>
</organism>